<dbReference type="AlphaFoldDB" id="A0A0C9UDL5"/>
<keyword evidence="2" id="KW-1185">Reference proteome</keyword>
<sequence length="98" mass="11497">MNLGFDNRDCRAANFWNIDFDAETAQAECHEAYKALKLNDDDLTDEGMEEIQKKREEIKAKFRSLEEKEELQYREGNTASLMRKAHKELTARAQWLAL</sequence>
<protein>
    <submittedName>
        <fullName evidence="1">Uncharacterized protein</fullName>
    </submittedName>
</protein>
<organism evidence="1 2">
    <name type="scientific">Sphaerobolus stellatus (strain SS14)</name>
    <dbReference type="NCBI Taxonomy" id="990650"/>
    <lineage>
        <taxon>Eukaryota</taxon>
        <taxon>Fungi</taxon>
        <taxon>Dikarya</taxon>
        <taxon>Basidiomycota</taxon>
        <taxon>Agaricomycotina</taxon>
        <taxon>Agaricomycetes</taxon>
        <taxon>Phallomycetidae</taxon>
        <taxon>Geastrales</taxon>
        <taxon>Sphaerobolaceae</taxon>
        <taxon>Sphaerobolus</taxon>
    </lineage>
</organism>
<evidence type="ECO:0000313" key="1">
    <source>
        <dbReference type="EMBL" id="KIJ23230.1"/>
    </source>
</evidence>
<accession>A0A0C9UDL5</accession>
<gene>
    <name evidence="1" type="ORF">M422DRAFT_276242</name>
</gene>
<dbReference type="Proteomes" id="UP000054279">
    <property type="component" value="Unassembled WGS sequence"/>
</dbReference>
<evidence type="ECO:0000313" key="2">
    <source>
        <dbReference type="Proteomes" id="UP000054279"/>
    </source>
</evidence>
<dbReference type="EMBL" id="KN837752">
    <property type="protein sequence ID" value="KIJ23230.1"/>
    <property type="molecule type" value="Genomic_DNA"/>
</dbReference>
<proteinExistence type="predicted"/>
<reference evidence="1 2" key="1">
    <citation type="submission" date="2014-06" db="EMBL/GenBank/DDBJ databases">
        <title>Evolutionary Origins and Diversification of the Mycorrhizal Mutualists.</title>
        <authorList>
            <consortium name="DOE Joint Genome Institute"/>
            <consortium name="Mycorrhizal Genomics Consortium"/>
            <person name="Kohler A."/>
            <person name="Kuo A."/>
            <person name="Nagy L.G."/>
            <person name="Floudas D."/>
            <person name="Copeland A."/>
            <person name="Barry K.W."/>
            <person name="Cichocki N."/>
            <person name="Veneault-Fourrey C."/>
            <person name="LaButti K."/>
            <person name="Lindquist E.A."/>
            <person name="Lipzen A."/>
            <person name="Lundell T."/>
            <person name="Morin E."/>
            <person name="Murat C."/>
            <person name="Riley R."/>
            <person name="Ohm R."/>
            <person name="Sun H."/>
            <person name="Tunlid A."/>
            <person name="Henrissat B."/>
            <person name="Grigoriev I.V."/>
            <person name="Hibbett D.S."/>
            <person name="Martin F."/>
        </authorList>
    </citation>
    <scope>NUCLEOTIDE SEQUENCE [LARGE SCALE GENOMIC DNA]</scope>
    <source>
        <strain evidence="1 2">SS14</strain>
    </source>
</reference>
<dbReference type="HOGENOM" id="CLU_2334994_0_0_1"/>
<name>A0A0C9UDL5_SPHS4</name>